<accession>A0A844HR08</accession>
<dbReference type="RefSeq" id="WP_155042258.1">
    <property type="nucleotide sequence ID" value="NZ_WMIG01000030.1"/>
</dbReference>
<dbReference type="AlphaFoldDB" id="A0A844HR08"/>
<evidence type="ECO:0000313" key="1">
    <source>
        <dbReference type="EMBL" id="MTH62310.1"/>
    </source>
</evidence>
<comment type="caution">
    <text evidence="1">The sequence shown here is derived from an EMBL/GenBank/DDBJ whole genome shotgun (WGS) entry which is preliminary data.</text>
</comment>
<sequence length="304" mass="32605">MHISSTVIALALLRNDGPTSGSLTSQVTSNVAGLTAVEGVSAITTLQKQSSDTYDELDDPEFRMILALGDRRSEAMSELLSGEVGLFDAEIVQTMGGKVHFQQRSDTWLEFEGSFVPAYEAAMGMTAPQRDANFPARSDAMAYAYHFGKALFETINRVVNAKLEIEANSDTMLDASGQLYGITRGGRLFGSWDAMEAADAHGTSAIVGDMLYMERNAASLANLFSFVSASVTKPAYEFAFTGFSISHGTLGKIMDVAADGSITLYGADGKAYDVADYSARNINGGIPELRNDLIRRADRSPINA</sequence>
<organism evidence="1 2">
    <name type="scientific">Paracoccus litorisediminis</name>
    <dbReference type="NCBI Taxonomy" id="2006130"/>
    <lineage>
        <taxon>Bacteria</taxon>
        <taxon>Pseudomonadati</taxon>
        <taxon>Pseudomonadota</taxon>
        <taxon>Alphaproteobacteria</taxon>
        <taxon>Rhodobacterales</taxon>
        <taxon>Paracoccaceae</taxon>
        <taxon>Paracoccus</taxon>
    </lineage>
</organism>
<evidence type="ECO:0000313" key="2">
    <source>
        <dbReference type="Proteomes" id="UP000449846"/>
    </source>
</evidence>
<name>A0A844HR08_9RHOB</name>
<protein>
    <submittedName>
        <fullName evidence="1">Uncharacterized protein</fullName>
    </submittedName>
</protein>
<dbReference type="OrthoDB" id="7773459at2"/>
<reference evidence="1 2" key="1">
    <citation type="submission" date="2019-11" db="EMBL/GenBank/DDBJ databases">
        <authorList>
            <person name="Dong K."/>
        </authorList>
    </citation>
    <scope>NUCLEOTIDE SEQUENCE [LARGE SCALE GENOMIC DNA]</scope>
    <source>
        <strain evidence="1 2">NBRC 112902</strain>
    </source>
</reference>
<keyword evidence="2" id="KW-1185">Reference proteome</keyword>
<gene>
    <name evidence="1" type="ORF">GL300_24290</name>
</gene>
<dbReference type="EMBL" id="WMIG01000030">
    <property type="protein sequence ID" value="MTH62310.1"/>
    <property type="molecule type" value="Genomic_DNA"/>
</dbReference>
<proteinExistence type="predicted"/>
<dbReference type="Proteomes" id="UP000449846">
    <property type="component" value="Unassembled WGS sequence"/>
</dbReference>